<feature type="transmembrane region" description="Helical" evidence="5">
    <location>
        <begin position="74"/>
        <end position="92"/>
    </location>
</feature>
<feature type="transmembrane region" description="Helical" evidence="5">
    <location>
        <begin position="368"/>
        <end position="386"/>
    </location>
</feature>
<dbReference type="InterPro" id="IPR011701">
    <property type="entry name" value="MFS"/>
</dbReference>
<evidence type="ECO:0000256" key="1">
    <source>
        <dbReference type="ARBA" id="ARBA00004141"/>
    </source>
</evidence>
<dbReference type="PANTHER" id="PTHR23514:SF13">
    <property type="entry name" value="INNER MEMBRANE PROTEIN YBJJ"/>
    <property type="match status" value="1"/>
</dbReference>
<sequence>MIENQIKKAKRATQFIFLVCGLAISSWAPMVPYVKERLDINEAELGLLLLFLGLGAVIMMPITGLLSKRYGNKIVILCTTAIIALTLPLLLIISSASLMALCIFIFGASIGAIDVAMNSHGILVQNKYNRPIMSSLHGLFSLGGLFGSLGLGFLIKMGLIPQIAAISISLLLCLIVISQFNYLFDHATEQKSQIIHKPEKQLEHSSKKLIFNRTVLFFGILCFASFLSEGAMLDWSAVFLKDIKDIDVEFTGAGYATFSIAMASMRLMGDRLVEKLNAKTMVIGGSLLAALGLIIAIYSIWMPFVLFGFLLLGIGSANLVPLFFSEAGRIPTVPTSISIPAITTMGYAGQLMGPAILGLIAHQFNLEVAFLFSATLMVLIAVLYFFRK</sequence>
<feature type="transmembrane region" description="Helical" evidence="5">
    <location>
        <begin position="337"/>
        <end position="362"/>
    </location>
</feature>
<comment type="subcellular location">
    <subcellularLocation>
        <location evidence="1">Membrane</location>
        <topology evidence="1">Multi-pass membrane protein</topology>
    </subcellularLocation>
</comment>
<dbReference type="InterPro" id="IPR036259">
    <property type="entry name" value="MFS_trans_sf"/>
</dbReference>
<feature type="transmembrane region" description="Helical" evidence="5">
    <location>
        <begin position="98"/>
        <end position="117"/>
    </location>
</feature>
<feature type="transmembrane region" description="Helical" evidence="5">
    <location>
        <begin position="45"/>
        <end position="67"/>
    </location>
</feature>
<dbReference type="CDD" id="cd17393">
    <property type="entry name" value="MFS_MosC_like"/>
    <property type="match status" value="1"/>
</dbReference>
<gene>
    <name evidence="7" type="ORF">ABE541_10575</name>
</gene>
<feature type="transmembrane region" description="Helical" evidence="5">
    <location>
        <begin position="210"/>
        <end position="228"/>
    </location>
</feature>
<dbReference type="InterPro" id="IPR020846">
    <property type="entry name" value="MFS_dom"/>
</dbReference>
<evidence type="ECO:0000259" key="6">
    <source>
        <dbReference type="PROSITE" id="PS50850"/>
    </source>
</evidence>
<dbReference type="Proteomes" id="UP001409291">
    <property type="component" value="Unassembled WGS sequence"/>
</dbReference>
<keyword evidence="4 5" id="KW-0472">Membrane</keyword>
<dbReference type="SUPFAM" id="SSF103473">
    <property type="entry name" value="MFS general substrate transporter"/>
    <property type="match status" value="1"/>
</dbReference>
<proteinExistence type="predicted"/>
<reference evidence="7 8" key="1">
    <citation type="submission" date="2024-04" db="EMBL/GenBank/DDBJ databases">
        <title>WGS of bacteria from Torrens River.</title>
        <authorList>
            <person name="Wyrsch E.R."/>
            <person name="Drigo B."/>
        </authorList>
    </citation>
    <scope>NUCLEOTIDE SEQUENCE [LARGE SCALE GENOMIC DNA]</scope>
    <source>
        <strain evidence="7 8">TWI391</strain>
    </source>
</reference>
<feature type="transmembrane region" description="Helical" evidence="5">
    <location>
        <begin position="248"/>
        <end position="268"/>
    </location>
</feature>
<feature type="transmembrane region" description="Helical" evidence="5">
    <location>
        <begin position="163"/>
        <end position="184"/>
    </location>
</feature>
<dbReference type="PANTHER" id="PTHR23514">
    <property type="entry name" value="BYPASS OF STOP CODON PROTEIN 6"/>
    <property type="match status" value="1"/>
</dbReference>
<organism evidence="7 8">
    <name type="scientific">Sphingobacterium kitahiroshimense</name>
    <dbReference type="NCBI Taxonomy" id="470446"/>
    <lineage>
        <taxon>Bacteria</taxon>
        <taxon>Pseudomonadati</taxon>
        <taxon>Bacteroidota</taxon>
        <taxon>Sphingobacteriia</taxon>
        <taxon>Sphingobacteriales</taxon>
        <taxon>Sphingobacteriaceae</taxon>
        <taxon>Sphingobacterium</taxon>
    </lineage>
</organism>
<feature type="transmembrane region" description="Helical" evidence="5">
    <location>
        <begin position="138"/>
        <end position="157"/>
    </location>
</feature>
<feature type="domain" description="Major facilitator superfamily (MFS) profile" evidence="6">
    <location>
        <begin position="1"/>
        <end position="388"/>
    </location>
</feature>
<feature type="transmembrane region" description="Helical" evidence="5">
    <location>
        <begin position="12"/>
        <end position="33"/>
    </location>
</feature>
<keyword evidence="2 5" id="KW-0812">Transmembrane</keyword>
<dbReference type="RefSeq" id="WP_183912262.1">
    <property type="nucleotide sequence ID" value="NZ_JBDJLH010000002.1"/>
</dbReference>
<feature type="transmembrane region" description="Helical" evidence="5">
    <location>
        <begin position="280"/>
        <end position="298"/>
    </location>
</feature>
<name>A0ABV0BUQ4_9SPHI</name>
<dbReference type="Pfam" id="PF07690">
    <property type="entry name" value="MFS_1"/>
    <property type="match status" value="1"/>
</dbReference>
<evidence type="ECO:0000256" key="2">
    <source>
        <dbReference type="ARBA" id="ARBA00022692"/>
    </source>
</evidence>
<dbReference type="PROSITE" id="PS50850">
    <property type="entry name" value="MFS"/>
    <property type="match status" value="1"/>
</dbReference>
<dbReference type="InterPro" id="IPR051788">
    <property type="entry name" value="MFS_Transporter"/>
</dbReference>
<dbReference type="Gene3D" id="1.20.1250.20">
    <property type="entry name" value="MFS general substrate transporter like domains"/>
    <property type="match status" value="2"/>
</dbReference>
<evidence type="ECO:0000256" key="3">
    <source>
        <dbReference type="ARBA" id="ARBA00022989"/>
    </source>
</evidence>
<dbReference type="EMBL" id="JBDJNQ010000004">
    <property type="protein sequence ID" value="MEN5377708.1"/>
    <property type="molecule type" value="Genomic_DNA"/>
</dbReference>
<evidence type="ECO:0000313" key="8">
    <source>
        <dbReference type="Proteomes" id="UP001409291"/>
    </source>
</evidence>
<keyword evidence="8" id="KW-1185">Reference proteome</keyword>
<protein>
    <submittedName>
        <fullName evidence="7">MFS transporter</fullName>
    </submittedName>
</protein>
<accession>A0ABV0BUQ4</accession>
<evidence type="ECO:0000256" key="4">
    <source>
        <dbReference type="ARBA" id="ARBA00023136"/>
    </source>
</evidence>
<feature type="transmembrane region" description="Helical" evidence="5">
    <location>
        <begin position="304"/>
        <end position="325"/>
    </location>
</feature>
<keyword evidence="3 5" id="KW-1133">Transmembrane helix</keyword>
<comment type="caution">
    <text evidence="7">The sequence shown here is derived from an EMBL/GenBank/DDBJ whole genome shotgun (WGS) entry which is preliminary data.</text>
</comment>
<evidence type="ECO:0000256" key="5">
    <source>
        <dbReference type="SAM" id="Phobius"/>
    </source>
</evidence>
<evidence type="ECO:0000313" key="7">
    <source>
        <dbReference type="EMBL" id="MEN5377708.1"/>
    </source>
</evidence>